<accession>A0A644UR61</accession>
<evidence type="ECO:0000313" key="1">
    <source>
        <dbReference type="EMBL" id="MPL81384.1"/>
    </source>
</evidence>
<comment type="caution">
    <text evidence="1">The sequence shown here is derived from an EMBL/GenBank/DDBJ whole genome shotgun (WGS) entry which is preliminary data.</text>
</comment>
<reference evidence="1" key="1">
    <citation type="submission" date="2019-08" db="EMBL/GenBank/DDBJ databases">
        <authorList>
            <person name="Kucharzyk K."/>
            <person name="Murdoch R.W."/>
            <person name="Higgins S."/>
            <person name="Loffler F."/>
        </authorList>
    </citation>
    <scope>NUCLEOTIDE SEQUENCE</scope>
</reference>
<sequence>MLALAMPTVCLSSDAWPFTQGDFTHVMDLEGIPKEDLNQAIDILSRYMNNFSPYSMVSLEQANEMIGAVPDRVKLALQEALASLLGMGAGANILNIPNLKAAWIIPLQAKVGKIPMPEVQ</sequence>
<dbReference type="EMBL" id="VSSQ01000149">
    <property type="protein sequence ID" value="MPL81384.1"/>
    <property type="molecule type" value="Genomic_DNA"/>
</dbReference>
<protein>
    <submittedName>
        <fullName evidence="1">Uncharacterized protein</fullName>
    </submittedName>
</protein>
<proteinExistence type="predicted"/>
<dbReference type="AlphaFoldDB" id="A0A644UR61"/>
<gene>
    <name evidence="1" type="ORF">SDC9_27301</name>
</gene>
<organism evidence="1">
    <name type="scientific">bioreactor metagenome</name>
    <dbReference type="NCBI Taxonomy" id="1076179"/>
    <lineage>
        <taxon>unclassified sequences</taxon>
        <taxon>metagenomes</taxon>
        <taxon>ecological metagenomes</taxon>
    </lineage>
</organism>
<name>A0A644UR61_9ZZZZ</name>